<keyword evidence="2" id="KW-0067">ATP-binding</keyword>
<proteinExistence type="predicted"/>
<sequence length="324" mass="35521">MENLRTANRVTPLSKASLISLETAVLRAPSSSVDTMRPAATTPSTTVEAGPAPDVLFTSARDVLARIETLEGDALVVGDVSASDFRVLERQRDVSGRKYRLFYLSDVSCLIITVPTFKHETIHRMLWFEILLQVVQMGLEGDWAETGGTTYPGPAGSSGEWDSGGFPWSQRRRGDWPTLVVESGYTQTMPSLYAKMRWCFSTSDHQVKVVILAKIVRSEVRIHIEMWQEVVLRPGATATRWATGAGLGAPQPRCMQTVDVCWAGLVPFPQASQAARMDPGSFSVAGGPLTIDFALVFLRAPAMVEHDLVVADDDLKVLAVRLWS</sequence>
<dbReference type="OrthoDB" id="76567at2759"/>
<evidence type="ECO:0000256" key="1">
    <source>
        <dbReference type="SAM" id="MobiDB-lite"/>
    </source>
</evidence>
<keyword evidence="3" id="KW-1185">Reference proteome</keyword>
<reference evidence="2 3" key="1">
    <citation type="journal article" date="2013" name="BMC Genomics">
        <title>The genome and transcriptome of the pine saprophyte Ophiostoma piceae, and a comparison with the bark beetle-associated pine pathogen Grosmannia clavigera.</title>
        <authorList>
            <person name="Haridas S."/>
            <person name="Wang Y."/>
            <person name="Lim L."/>
            <person name="Massoumi Alamouti S."/>
            <person name="Jackman S."/>
            <person name="Docking R."/>
            <person name="Robertson G."/>
            <person name="Birol I."/>
            <person name="Bohlmann J."/>
            <person name="Breuil C."/>
        </authorList>
    </citation>
    <scope>NUCLEOTIDE SEQUENCE [LARGE SCALE GENOMIC DNA]</scope>
    <source>
        <strain evidence="2 3">UAMH 11346</strain>
    </source>
</reference>
<dbReference type="AlphaFoldDB" id="S3C9V5"/>
<dbReference type="Proteomes" id="UP000016923">
    <property type="component" value="Unassembled WGS sequence"/>
</dbReference>
<accession>S3C9V5</accession>
<feature type="region of interest" description="Disordered" evidence="1">
    <location>
        <begin position="148"/>
        <end position="170"/>
    </location>
</feature>
<name>S3C9V5_OPHP1</name>
<organism evidence="2 3">
    <name type="scientific">Ophiostoma piceae (strain UAMH 11346)</name>
    <name type="common">Sap stain fungus</name>
    <dbReference type="NCBI Taxonomy" id="1262450"/>
    <lineage>
        <taxon>Eukaryota</taxon>
        <taxon>Fungi</taxon>
        <taxon>Dikarya</taxon>
        <taxon>Ascomycota</taxon>
        <taxon>Pezizomycotina</taxon>
        <taxon>Sordariomycetes</taxon>
        <taxon>Sordariomycetidae</taxon>
        <taxon>Ophiostomatales</taxon>
        <taxon>Ophiostomataceae</taxon>
        <taxon>Ophiostoma</taxon>
    </lineage>
</organism>
<keyword evidence="2" id="KW-0547">Nucleotide-binding</keyword>
<evidence type="ECO:0000313" key="2">
    <source>
        <dbReference type="EMBL" id="EPE03013.1"/>
    </source>
</evidence>
<dbReference type="EMBL" id="KE148171">
    <property type="protein sequence ID" value="EPE03013.1"/>
    <property type="molecule type" value="Genomic_DNA"/>
</dbReference>
<keyword evidence="2" id="KW-0347">Helicase</keyword>
<dbReference type="GO" id="GO:0004386">
    <property type="term" value="F:helicase activity"/>
    <property type="evidence" value="ECO:0007669"/>
    <property type="project" value="UniProtKB-KW"/>
</dbReference>
<dbReference type="HOGENOM" id="CLU_058490_1_0_1"/>
<dbReference type="OMA" id="VEDARWW"/>
<dbReference type="eggNOG" id="ENOG502T2PH">
    <property type="taxonomic scope" value="Eukaryota"/>
</dbReference>
<gene>
    <name evidence="2" type="ORF">F503_08627</name>
</gene>
<protein>
    <submittedName>
        <fullName evidence="2">Dead deah box dna helicase</fullName>
    </submittedName>
</protein>
<dbReference type="VEuPathDB" id="FungiDB:F503_08627"/>
<evidence type="ECO:0000313" key="3">
    <source>
        <dbReference type="Proteomes" id="UP000016923"/>
    </source>
</evidence>
<keyword evidence="2" id="KW-0378">Hydrolase</keyword>